<dbReference type="GO" id="GO:0012505">
    <property type="term" value="C:endomembrane system"/>
    <property type="evidence" value="ECO:0007669"/>
    <property type="project" value="TreeGrafter"/>
</dbReference>
<dbReference type="SMART" id="SM00397">
    <property type="entry name" value="t_SNARE"/>
    <property type="match status" value="1"/>
</dbReference>
<dbReference type="Pfam" id="PF05739">
    <property type="entry name" value="SNARE"/>
    <property type="match status" value="1"/>
</dbReference>
<keyword evidence="3 7" id="KW-0812">Transmembrane</keyword>
<evidence type="ECO:0000259" key="8">
    <source>
        <dbReference type="PROSITE" id="PS50192"/>
    </source>
</evidence>
<dbReference type="PANTHER" id="PTHR19957:SF307">
    <property type="entry name" value="PROTEIN SSO1-RELATED"/>
    <property type="match status" value="1"/>
</dbReference>
<dbReference type="GO" id="GO:0005886">
    <property type="term" value="C:plasma membrane"/>
    <property type="evidence" value="ECO:0007669"/>
    <property type="project" value="TreeGrafter"/>
</dbReference>
<dbReference type="Pfam" id="PF00804">
    <property type="entry name" value="Syntaxin"/>
    <property type="match status" value="1"/>
</dbReference>
<dbReference type="PROSITE" id="PS50192">
    <property type="entry name" value="T_SNARE"/>
    <property type="match status" value="1"/>
</dbReference>
<comment type="similarity">
    <text evidence="2">Belongs to the syntaxin family.</text>
</comment>
<dbReference type="EMBL" id="JANBPU010000438">
    <property type="protein sequence ID" value="KAJ1911530.1"/>
    <property type="molecule type" value="Genomic_DNA"/>
</dbReference>
<evidence type="ECO:0000256" key="3">
    <source>
        <dbReference type="ARBA" id="ARBA00022692"/>
    </source>
</evidence>
<dbReference type="SUPFAM" id="SSF47661">
    <property type="entry name" value="t-snare proteins"/>
    <property type="match status" value="1"/>
</dbReference>
<dbReference type="PROSITE" id="PS00914">
    <property type="entry name" value="SYNTAXIN"/>
    <property type="match status" value="1"/>
</dbReference>
<comment type="caution">
    <text evidence="9">The sequence shown here is derived from an EMBL/GenBank/DDBJ whole genome shotgun (WGS) entry which is preliminary data.</text>
</comment>
<dbReference type="InterPro" id="IPR010989">
    <property type="entry name" value="SNARE"/>
</dbReference>
<evidence type="ECO:0000256" key="4">
    <source>
        <dbReference type="ARBA" id="ARBA00022989"/>
    </source>
</evidence>
<evidence type="ECO:0000256" key="2">
    <source>
        <dbReference type="ARBA" id="ARBA00009063"/>
    </source>
</evidence>
<dbReference type="GO" id="GO:0000149">
    <property type="term" value="F:SNARE binding"/>
    <property type="evidence" value="ECO:0007669"/>
    <property type="project" value="TreeGrafter"/>
</dbReference>
<dbReference type="InterPro" id="IPR006011">
    <property type="entry name" value="Syntaxin_N"/>
</dbReference>
<keyword evidence="4 7" id="KW-1133">Transmembrane helix</keyword>
<feature type="transmembrane region" description="Helical" evidence="7">
    <location>
        <begin position="344"/>
        <end position="367"/>
    </location>
</feature>
<dbReference type="GO" id="GO:0006906">
    <property type="term" value="P:vesicle fusion"/>
    <property type="evidence" value="ECO:0007669"/>
    <property type="project" value="TreeGrafter"/>
</dbReference>
<keyword evidence="10" id="KW-1185">Reference proteome</keyword>
<organism evidence="9 10">
    <name type="scientific">Mycoemilia scoparia</name>
    <dbReference type="NCBI Taxonomy" id="417184"/>
    <lineage>
        <taxon>Eukaryota</taxon>
        <taxon>Fungi</taxon>
        <taxon>Fungi incertae sedis</taxon>
        <taxon>Zoopagomycota</taxon>
        <taxon>Kickxellomycotina</taxon>
        <taxon>Kickxellomycetes</taxon>
        <taxon>Kickxellales</taxon>
        <taxon>Kickxellaceae</taxon>
        <taxon>Mycoemilia</taxon>
    </lineage>
</organism>
<dbReference type="InterPro" id="IPR000727">
    <property type="entry name" value="T_SNARE_dom"/>
</dbReference>
<evidence type="ECO:0000313" key="10">
    <source>
        <dbReference type="Proteomes" id="UP001150538"/>
    </source>
</evidence>
<evidence type="ECO:0000313" key="9">
    <source>
        <dbReference type="EMBL" id="KAJ1911530.1"/>
    </source>
</evidence>
<dbReference type="InterPro" id="IPR045242">
    <property type="entry name" value="Syntaxin"/>
</dbReference>
<feature type="region of interest" description="Disordered" evidence="6">
    <location>
        <begin position="1"/>
        <end position="43"/>
    </location>
</feature>
<protein>
    <recommendedName>
        <fullName evidence="8">t-SNARE coiled-coil homology domain-containing protein</fullName>
    </recommendedName>
</protein>
<evidence type="ECO:0000256" key="6">
    <source>
        <dbReference type="SAM" id="MobiDB-lite"/>
    </source>
</evidence>
<evidence type="ECO:0000256" key="5">
    <source>
        <dbReference type="ARBA" id="ARBA00023136"/>
    </source>
</evidence>
<dbReference type="GO" id="GO:0006887">
    <property type="term" value="P:exocytosis"/>
    <property type="evidence" value="ECO:0007669"/>
    <property type="project" value="TreeGrafter"/>
</dbReference>
<dbReference type="AlphaFoldDB" id="A0A9W7ZTZ8"/>
<dbReference type="GO" id="GO:0048278">
    <property type="term" value="P:vesicle docking"/>
    <property type="evidence" value="ECO:0007669"/>
    <property type="project" value="TreeGrafter"/>
</dbReference>
<evidence type="ECO:0000256" key="1">
    <source>
        <dbReference type="ARBA" id="ARBA00004211"/>
    </source>
</evidence>
<dbReference type="CDD" id="cd15848">
    <property type="entry name" value="SNARE_syntaxin1-like"/>
    <property type="match status" value="1"/>
</dbReference>
<keyword evidence="5 7" id="KW-0472">Membrane</keyword>
<dbReference type="Gene3D" id="1.20.5.110">
    <property type="match status" value="1"/>
</dbReference>
<proteinExistence type="inferred from homology"/>
<evidence type="ECO:0000256" key="7">
    <source>
        <dbReference type="SAM" id="Phobius"/>
    </source>
</evidence>
<gene>
    <name evidence="9" type="ORF">H4219_005913</name>
</gene>
<dbReference type="InterPro" id="IPR006012">
    <property type="entry name" value="Syntaxin/epimorphin_CS"/>
</dbReference>
<dbReference type="GO" id="GO:0006886">
    <property type="term" value="P:intracellular protein transport"/>
    <property type="evidence" value="ECO:0007669"/>
    <property type="project" value="InterPro"/>
</dbReference>
<dbReference type="Proteomes" id="UP001150538">
    <property type="component" value="Unassembled WGS sequence"/>
</dbReference>
<reference evidence="9" key="1">
    <citation type="submission" date="2022-07" db="EMBL/GenBank/DDBJ databases">
        <title>Phylogenomic reconstructions and comparative analyses of Kickxellomycotina fungi.</title>
        <authorList>
            <person name="Reynolds N.K."/>
            <person name="Stajich J.E."/>
            <person name="Barry K."/>
            <person name="Grigoriev I.V."/>
            <person name="Crous P."/>
            <person name="Smith M.E."/>
        </authorList>
    </citation>
    <scope>NUCLEOTIDE SEQUENCE</scope>
    <source>
        <strain evidence="9">NBRC 100468</strain>
    </source>
</reference>
<sequence>MSRDRFLELTNMRRKSNELRGTQNPNQIPFPGDGGDSYEDTNYNTRGQQYQQQPYQQDINYYQQQQQQYQEQQQYGQPQHMNTTKTMEIPEPLVETGMDEFQQQAEMIEQRINDIQERVEVVSHLHAKSLGAGGGGASRSLDLEQHKQIEIDNINILIREVGKELKQIGKENDILISDETIASRDPGLIAIRRGRHGALLKRYYDEVGNYRDIERKYQQEYRQQMEYQIRMVKPEATEQEIQEALDDDNARSVFAQSIMGKADNKEAQRILREVEDRNQDIKQIERNVLEINQLFSEMHDMVQRQQAMVDDIEQAVESTKDYTKQGVEEVQQGIIYRKKSRKKIWIILGILGLIVGIVIVIILFVVVKVQNR</sequence>
<comment type="subcellular location">
    <subcellularLocation>
        <location evidence="1">Membrane</location>
        <topology evidence="1">Single-pass type IV membrane protein</topology>
    </subcellularLocation>
</comment>
<feature type="domain" description="T-SNARE coiled-coil homology" evidence="8">
    <location>
        <begin position="271"/>
        <end position="333"/>
    </location>
</feature>
<dbReference type="Gene3D" id="1.20.58.70">
    <property type="match status" value="1"/>
</dbReference>
<accession>A0A9W7ZTZ8</accession>
<dbReference type="GO" id="GO:0005484">
    <property type="term" value="F:SNAP receptor activity"/>
    <property type="evidence" value="ECO:0007669"/>
    <property type="project" value="InterPro"/>
</dbReference>
<dbReference type="OrthoDB" id="10255013at2759"/>
<name>A0A9W7ZTZ8_9FUNG</name>
<dbReference type="PANTHER" id="PTHR19957">
    <property type="entry name" value="SYNTAXIN"/>
    <property type="match status" value="1"/>
</dbReference>
<dbReference type="GO" id="GO:0031201">
    <property type="term" value="C:SNARE complex"/>
    <property type="evidence" value="ECO:0007669"/>
    <property type="project" value="TreeGrafter"/>
</dbReference>